<dbReference type="SUPFAM" id="SSF57362">
    <property type="entry name" value="BPTI-like"/>
    <property type="match status" value="2"/>
</dbReference>
<evidence type="ECO:0000313" key="6">
    <source>
        <dbReference type="EMBL" id="JAA67409.1"/>
    </source>
</evidence>
<dbReference type="InterPro" id="IPR050098">
    <property type="entry name" value="TFPI/VKTCI-like"/>
</dbReference>
<feature type="signal peptide" evidence="4">
    <location>
        <begin position="1"/>
        <end position="19"/>
    </location>
</feature>
<dbReference type="PANTHER" id="PTHR10083:SF328">
    <property type="entry name" value="TISSUE FACTOR PATHWAY INHIBITOR"/>
    <property type="match status" value="1"/>
</dbReference>
<name>A0A0K8RAA9_IXORI</name>
<keyword evidence="2" id="KW-0722">Serine protease inhibitor</keyword>
<evidence type="ECO:0000256" key="2">
    <source>
        <dbReference type="ARBA" id="ARBA00022900"/>
    </source>
</evidence>
<dbReference type="CDD" id="cd22593">
    <property type="entry name" value="Kunitz_conkunitzin"/>
    <property type="match status" value="1"/>
</dbReference>
<dbReference type="Pfam" id="PF00014">
    <property type="entry name" value="Kunitz_BPTI"/>
    <property type="match status" value="1"/>
</dbReference>
<dbReference type="PANTHER" id="PTHR10083">
    <property type="entry name" value="KUNITZ-TYPE PROTEASE INHIBITOR-RELATED"/>
    <property type="match status" value="1"/>
</dbReference>
<keyword evidence="1" id="KW-0646">Protease inhibitor</keyword>
<dbReference type="GO" id="GO:0004867">
    <property type="term" value="F:serine-type endopeptidase inhibitor activity"/>
    <property type="evidence" value="ECO:0007669"/>
    <property type="project" value="UniProtKB-KW"/>
</dbReference>
<protein>
    <submittedName>
        <fullName evidence="6">Putative salivary kunitz domain protein</fullName>
    </submittedName>
</protein>
<keyword evidence="3" id="KW-1015">Disulfide bond</keyword>
<feature type="chain" id="PRO_5005517108" evidence="4">
    <location>
        <begin position="20"/>
        <end position="195"/>
    </location>
</feature>
<dbReference type="PROSITE" id="PS50279">
    <property type="entry name" value="BPTI_KUNITZ_2"/>
    <property type="match status" value="2"/>
</dbReference>
<dbReference type="AlphaFoldDB" id="A0A0K8RAA9"/>
<dbReference type="InterPro" id="IPR036880">
    <property type="entry name" value="Kunitz_BPTI_sf"/>
</dbReference>
<organism evidence="6">
    <name type="scientific">Ixodes ricinus</name>
    <name type="common">Common tick</name>
    <name type="synonym">Acarus ricinus</name>
    <dbReference type="NCBI Taxonomy" id="34613"/>
    <lineage>
        <taxon>Eukaryota</taxon>
        <taxon>Metazoa</taxon>
        <taxon>Ecdysozoa</taxon>
        <taxon>Arthropoda</taxon>
        <taxon>Chelicerata</taxon>
        <taxon>Arachnida</taxon>
        <taxon>Acari</taxon>
        <taxon>Parasitiformes</taxon>
        <taxon>Ixodida</taxon>
        <taxon>Ixodoidea</taxon>
        <taxon>Ixodidae</taxon>
        <taxon>Ixodinae</taxon>
        <taxon>Ixodes</taxon>
    </lineage>
</organism>
<feature type="domain" description="BPTI/Kunitz inhibitor" evidence="5">
    <location>
        <begin position="26"/>
        <end position="81"/>
    </location>
</feature>
<evidence type="ECO:0000259" key="5">
    <source>
        <dbReference type="PROSITE" id="PS50279"/>
    </source>
</evidence>
<accession>A0A0K8RAA9</accession>
<keyword evidence="4" id="KW-0732">Signal</keyword>
<dbReference type="EMBL" id="GADI01006399">
    <property type="protein sequence ID" value="JAA67409.1"/>
    <property type="molecule type" value="mRNA"/>
</dbReference>
<evidence type="ECO:0000256" key="4">
    <source>
        <dbReference type="SAM" id="SignalP"/>
    </source>
</evidence>
<reference evidence="6" key="1">
    <citation type="submission" date="2012-12" db="EMBL/GenBank/DDBJ databases">
        <title>Identification and characterization of a phenylalanine ammonia-lyase gene family in Isatis indigotica Fort.</title>
        <authorList>
            <person name="Liu Q."/>
            <person name="Chen J."/>
            <person name="Zhou X."/>
            <person name="Di P."/>
            <person name="Xiao Y."/>
            <person name="Xuan H."/>
            <person name="Zhang L."/>
            <person name="Chen W."/>
        </authorList>
    </citation>
    <scope>NUCLEOTIDE SEQUENCE</scope>
    <source>
        <tissue evidence="6">Salivary gland</tissue>
    </source>
</reference>
<proteinExistence type="evidence at transcript level"/>
<sequence>MKYILLVILAASESKTSLGGEPDKRCKSVPQKTLPPCERNRALSRYYFDQGQKRCQNYMIRNCNESGDPFFPTMGDCIAKCRPNQTRRKCWNEPNNGRGRENLTRWYYNYTENSCYSFIYNGRGGNRNNFKYRDECMEECRYPTEYFVQNRPQILNAIKSYKSKKELEKKKVRNATAGSEIITKKTLNFPFRSEN</sequence>
<feature type="domain" description="BPTI/Kunitz inhibitor" evidence="5">
    <location>
        <begin position="90"/>
        <end position="140"/>
    </location>
</feature>
<dbReference type="SMART" id="SM00131">
    <property type="entry name" value="KU"/>
    <property type="match status" value="1"/>
</dbReference>
<evidence type="ECO:0000256" key="3">
    <source>
        <dbReference type="ARBA" id="ARBA00023157"/>
    </source>
</evidence>
<dbReference type="Gene3D" id="4.10.410.10">
    <property type="entry name" value="Pancreatic trypsin inhibitor Kunitz domain"/>
    <property type="match status" value="2"/>
</dbReference>
<dbReference type="InterPro" id="IPR002223">
    <property type="entry name" value="Kunitz_BPTI"/>
</dbReference>
<evidence type="ECO:0000256" key="1">
    <source>
        <dbReference type="ARBA" id="ARBA00022690"/>
    </source>
</evidence>
<dbReference type="GO" id="GO:0005615">
    <property type="term" value="C:extracellular space"/>
    <property type="evidence" value="ECO:0007669"/>
    <property type="project" value="TreeGrafter"/>
</dbReference>